<accession>A0A645CC62</accession>
<reference evidence="1" key="1">
    <citation type="submission" date="2019-08" db="EMBL/GenBank/DDBJ databases">
        <authorList>
            <person name="Kucharzyk K."/>
            <person name="Murdoch R.W."/>
            <person name="Higgins S."/>
            <person name="Loffler F."/>
        </authorList>
    </citation>
    <scope>NUCLEOTIDE SEQUENCE</scope>
</reference>
<proteinExistence type="predicted"/>
<sequence>MPAEPVAVLLLHRAGDENGDVVGNQPLLLHNLCAVHRRDDAALLVAAAPAADLRIGLVTLVGIEFPVFPVADAHGVDMGVIGDDLFTVTHPAQNVSLAVDLHLVKAHLFHLGGNTADDALFFAALAGNGDQVPQESGHIGLVAFGGGFDCIKIHFTTS</sequence>
<evidence type="ECO:0000313" key="1">
    <source>
        <dbReference type="EMBL" id="MPM74515.1"/>
    </source>
</evidence>
<protein>
    <submittedName>
        <fullName evidence="1">Uncharacterized protein</fullName>
    </submittedName>
</protein>
<organism evidence="1">
    <name type="scientific">bioreactor metagenome</name>
    <dbReference type="NCBI Taxonomy" id="1076179"/>
    <lineage>
        <taxon>unclassified sequences</taxon>
        <taxon>metagenomes</taxon>
        <taxon>ecological metagenomes</taxon>
    </lineage>
</organism>
<dbReference type="EMBL" id="VSSQ01026018">
    <property type="protein sequence ID" value="MPM74515.1"/>
    <property type="molecule type" value="Genomic_DNA"/>
</dbReference>
<name>A0A645CC62_9ZZZZ</name>
<dbReference type="AlphaFoldDB" id="A0A645CC62"/>
<comment type="caution">
    <text evidence="1">The sequence shown here is derived from an EMBL/GenBank/DDBJ whole genome shotgun (WGS) entry which is preliminary data.</text>
</comment>
<gene>
    <name evidence="1" type="ORF">SDC9_121503</name>
</gene>